<accession>A0A8K0WKN0</accession>
<dbReference type="AlphaFoldDB" id="A0A8K0WKN0"/>
<dbReference type="OrthoDB" id="4923338at2759"/>
<evidence type="ECO:0000313" key="2">
    <source>
        <dbReference type="Proteomes" id="UP000813444"/>
    </source>
</evidence>
<reference evidence="1" key="1">
    <citation type="journal article" date="2021" name="Nat. Commun.">
        <title>Genetic determinants of endophytism in the Arabidopsis root mycobiome.</title>
        <authorList>
            <person name="Mesny F."/>
            <person name="Miyauchi S."/>
            <person name="Thiergart T."/>
            <person name="Pickel B."/>
            <person name="Atanasova L."/>
            <person name="Karlsson M."/>
            <person name="Huettel B."/>
            <person name="Barry K.W."/>
            <person name="Haridas S."/>
            <person name="Chen C."/>
            <person name="Bauer D."/>
            <person name="Andreopoulos W."/>
            <person name="Pangilinan J."/>
            <person name="LaButti K."/>
            <person name="Riley R."/>
            <person name="Lipzen A."/>
            <person name="Clum A."/>
            <person name="Drula E."/>
            <person name="Henrissat B."/>
            <person name="Kohler A."/>
            <person name="Grigoriev I.V."/>
            <person name="Martin F.M."/>
            <person name="Hacquard S."/>
        </authorList>
    </citation>
    <scope>NUCLEOTIDE SEQUENCE</scope>
    <source>
        <strain evidence="1">MPI-CAGE-CH-0235</strain>
    </source>
</reference>
<organism evidence="1 2">
    <name type="scientific">Stachybotrys elegans</name>
    <dbReference type="NCBI Taxonomy" id="80388"/>
    <lineage>
        <taxon>Eukaryota</taxon>
        <taxon>Fungi</taxon>
        <taxon>Dikarya</taxon>
        <taxon>Ascomycota</taxon>
        <taxon>Pezizomycotina</taxon>
        <taxon>Sordariomycetes</taxon>
        <taxon>Hypocreomycetidae</taxon>
        <taxon>Hypocreales</taxon>
        <taxon>Stachybotryaceae</taxon>
        <taxon>Stachybotrys</taxon>
    </lineage>
</organism>
<comment type="caution">
    <text evidence="1">The sequence shown here is derived from an EMBL/GenBank/DDBJ whole genome shotgun (WGS) entry which is preliminary data.</text>
</comment>
<keyword evidence="2" id="KW-1185">Reference proteome</keyword>
<evidence type="ECO:0000313" key="1">
    <source>
        <dbReference type="EMBL" id="KAH7303564.1"/>
    </source>
</evidence>
<gene>
    <name evidence="1" type="ORF">B0I35DRAFT_485054</name>
</gene>
<dbReference type="EMBL" id="JAGPNK010000031">
    <property type="protein sequence ID" value="KAH7303564.1"/>
    <property type="molecule type" value="Genomic_DNA"/>
</dbReference>
<sequence>MGYYDSIRNPESFKKAAVAEHMENFRDMFQLGRCPTAVSEWGRRQLFASRAICTVPKQQLSLLKHYLPNDPNVHPCIEHLISGYGADFNLEMSEPEIVRRCQPDSLAYVWTALIKLLRAASNVLSVAPERPQRIRSRPAEYDEFVSSENMQIGSSSPQRPDSAQASISSLGFVQGLSAPLLEDATVRLASCFTRCVLNYGQPLNKSSPFIQYRDERQTYSYDTPTHTLVRATDDGGLQLFDGEDMKQVAMVEGKRNFKVTINGEPVVSDEVLAQLVGEALAIRRHEMTQNISEEDIVTIFAVTHHFKFFHFKIDEGFIDKYEYLSMEDAETFMMVDSTSWFDINVPEHRKQIVSHIMGLMAWADNKQSPVDLDMDI</sequence>
<name>A0A8K0WKN0_9HYPO</name>
<proteinExistence type="predicted"/>
<protein>
    <submittedName>
        <fullName evidence="1">Uncharacterized protein</fullName>
    </submittedName>
</protein>
<dbReference type="Proteomes" id="UP000813444">
    <property type="component" value="Unassembled WGS sequence"/>
</dbReference>